<dbReference type="PANTHER" id="PTHR36302">
    <property type="entry name" value="BLR7088 PROTEIN"/>
    <property type="match status" value="1"/>
</dbReference>
<organism evidence="2 3">
    <name type="scientific">Rugamonas rubra</name>
    <dbReference type="NCBI Taxonomy" id="758825"/>
    <lineage>
        <taxon>Bacteria</taxon>
        <taxon>Pseudomonadati</taxon>
        <taxon>Pseudomonadota</taxon>
        <taxon>Betaproteobacteria</taxon>
        <taxon>Burkholderiales</taxon>
        <taxon>Oxalobacteraceae</taxon>
        <taxon>Telluria group</taxon>
        <taxon>Rugamonas</taxon>
    </lineage>
</organism>
<dbReference type="Pfam" id="PF04314">
    <property type="entry name" value="PCuAC"/>
    <property type="match status" value="1"/>
</dbReference>
<dbReference type="Proteomes" id="UP000199470">
    <property type="component" value="Unassembled WGS sequence"/>
</dbReference>
<sequence length="147" mass="15997">MNKQFFALLLSMAVSSCALAQVSVSQPWVRASVPAAKATGAFMLLKSTRDARLIEVRTSVADAEIHEMVMDGQMMKMHQIAGLDLPAGQEVKLASGGYHIMLMNLKRQMKEGETVPMTLVVQYKDKKTESIAVDVPIKALTHSAAAH</sequence>
<dbReference type="InterPro" id="IPR036182">
    <property type="entry name" value="PCuAC_sf"/>
</dbReference>
<dbReference type="InterPro" id="IPR007410">
    <property type="entry name" value="LpqE-like"/>
</dbReference>
<dbReference type="SUPFAM" id="SSF110087">
    <property type="entry name" value="DR1885-like metal-binding protein"/>
    <property type="match status" value="1"/>
</dbReference>
<evidence type="ECO:0000313" key="3">
    <source>
        <dbReference type="Proteomes" id="UP000199470"/>
    </source>
</evidence>
<keyword evidence="1" id="KW-0732">Signal</keyword>
<feature type="chain" id="PRO_5011521590" description="Copper(I)-binding protein" evidence="1">
    <location>
        <begin position="21"/>
        <end position="147"/>
    </location>
</feature>
<dbReference type="AlphaFoldDB" id="A0A1I4NID5"/>
<dbReference type="RefSeq" id="WP_093388481.1">
    <property type="nucleotide sequence ID" value="NZ_FOTW01000013.1"/>
</dbReference>
<name>A0A1I4NID5_9BURK</name>
<evidence type="ECO:0008006" key="4">
    <source>
        <dbReference type="Google" id="ProtNLM"/>
    </source>
</evidence>
<dbReference type="STRING" id="758825.SAMN02982985_02992"/>
<dbReference type="InterPro" id="IPR058248">
    <property type="entry name" value="Lxx211020-like"/>
</dbReference>
<dbReference type="PANTHER" id="PTHR36302:SF1">
    <property type="entry name" value="COPPER CHAPERONE PCU(A)C"/>
    <property type="match status" value="1"/>
</dbReference>
<evidence type="ECO:0000256" key="1">
    <source>
        <dbReference type="SAM" id="SignalP"/>
    </source>
</evidence>
<dbReference type="EMBL" id="FOTW01000013">
    <property type="protein sequence ID" value="SFM15231.1"/>
    <property type="molecule type" value="Genomic_DNA"/>
</dbReference>
<dbReference type="PROSITE" id="PS51257">
    <property type="entry name" value="PROKAR_LIPOPROTEIN"/>
    <property type="match status" value="1"/>
</dbReference>
<proteinExistence type="predicted"/>
<feature type="signal peptide" evidence="1">
    <location>
        <begin position="1"/>
        <end position="20"/>
    </location>
</feature>
<dbReference type="Gene3D" id="2.60.40.1890">
    <property type="entry name" value="PCu(A)C copper chaperone"/>
    <property type="match status" value="1"/>
</dbReference>
<dbReference type="OrthoDB" id="9796962at2"/>
<gene>
    <name evidence="2" type="ORF">SAMN02982985_02992</name>
</gene>
<accession>A0A1I4NID5</accession>
<evidence type="ECO:0000313" key="2">
    <source>
        <dbReference type="EMBL" id="SFM15231.1"/>
    </source>
</evidence>
<protein>
    <recommendedName>
        <fullName evidence="4">Copper(I)-binding protein</fullName>
    </recommendedName>
</protein>
<reference evidence="2 3" key="1">
    <citation type="submission" date="2016-10" db="EMBL/GenBank/DDBJ databases">
        <authorList>
            <person name="de Groot N.N."/>
        </authorList>
    </citation>
    <scope>NUCLEOTIDE SEQUENCE [LARGE SCALE GENOMIC DNA]</scope>
    <source>
        <strain evidence="2 3">ATCC 43154</strain>
    </source>
</reference>
<keyword evidence="3" id="KW-1185">Reference proteome</keyword>